<dbReference type="PANTHER" id="PTHR24223:SF356">
    <property type="entry name" value="ATP-BINDING CASSETTE TRANSPORTER ABC4"/>
    <property type="match status" value="1"/>
</dbReference>
<dbReference type="InterPro" id="IPR027417">
    <property type="entry name" value="P-loop_NTPase"/>
</dbReference>
<gene>
    <name evidence="19" type="ORF">EIP91_008191</name>
</gene>
<evidence type="ECO:0000256" key="1">
    <source>
        <dbReference type="ARBA" id="ARBA00004141"/>
    </source>
</evidence>
<evidence type="ECO:0000256" key="9">
    <source>
        <dbReference type="ARBA" id="ARBA00022989"/>
    </source>
</evidence>
<feature type="region of interest" description="Disordered" evidence="14">
    <location>
        <begin position="1586"/>
        <end position="1616"/>
    </location>
</feature>
<feature type="transmembrane region" description="Helical" evidence="15">
    <location>
        <begin position="968"/>
        <end position="987"/>
    </location>
</feature>
<keyword evidence="4" id="KW-0001">2Fe-2S</keyword>
<evidence type="ECO:0000256" key="3">
    <source>
        <dbReference type="ARBA" id="ARBA00022692"/>
    </source>
</evidence>
<keyword evidence="12 15" id="KW-0472">Membrane</keyword>
<dbReference type="CDD" id="cd18604">
    <property type="entry name" value="ABC_6TM_VMR1_D2_like"/>
    <property type="match status" value="1"/>
</dbReference>
<dbReference type="PANTHER" id="PTHR24223">
    <property type="entry name" value="ATP-BINDING CASSETTE SUB-FAMILY C"/>
    <property type="match status" value="1"/>
</dbReference>
<evidence type="ECO:0000256" key="10">
    <source>
        <dbReference type="ARBA" id="ARBA00023004"/>
    </source>
</evidence>
<feature type="compositionally biased region" description="Low complexity" evidence="14">
    <location>
        <begin position="247"/>
        <end position="262"/>
    </location>
</feature>
<keyword evidence="20" id="KW-1185">Reference proteome</keyword>
<keyword evidence="2" id="KW-0813">Transport</keyword>
<dbReference type="Pfam" id="PF00005">
    <property type="entry name" value="ABC_tran"/>
    <property type="match status" value="1"/>
</dbReference>
<evidence type="ECO:0000256" key="8">
    <source>
        <dbReference type="ARBA" id="ARBA00022840"/>
    </source>
</evidence>
<dbReference type="PROSITE" id="PS50893">
    <property type="entry name" value="ABC_TRANSPORTER_2"/>
    <property type="match status" value="2"/>
</dbReference>
<dbReference type="CDD" id="cd00657">
    <property type="entry name" value="Ferritin_like"/>
    <property type="match status" value="1"/>
</dbReference>
<evidence type="ECO:0000256" key="2">
    <source>
        <dbReference type="ARBA" id="ARBA00022448"/>
    </source>
</evidence>
<feature type="domain" description="Rieske" evidence="18">
    <location>
        <begin position="1390"/>
        <end position="1490"/>
    </location>
</feature>
<dbReference type="Gene3D" id="1.20.1560.10">
    <property type="entry name" value="ABC transporter type 1, transmembrane domain"/>
    <property type="match status" value="2"/>
</dbReference>
<evidence type="ECO:0000259" key="18">
    <source>
        <dbReference type="PROSITE" id="PS51296"/>
    </source>
</evidence>
<keyword evidence="9 15" id="KW-1133">Transmembrane helix</keyword>
<dbReference type="InterPro" id="IPR003439">
    <property type="entry name" value="ABC_transporter-like_ATP-bd"/>
</dbReference>
<organism evidence="19 20">
    <name type="scientific">Steccherinum ochraceum</name>
    <dbReference type="NCBI Taxonomy" id="92696"/>
    <lineage>
        <taxon>Eukaryota</taxon>
        <taxon>Fungi</taxon>
        <taxon>Dikarya</taxon>
        <taxon>Basidiomycota</taxon>
        <taxon>Agaricomycotina</taxon>
        <taxon>Agaricomycetes</taxon>
        <taxon>Polyporales</taxon>
        <taxon>Steccherinaceae</taxon>
        <taxon>Steccherinum</taxon>
    </lineage>
</organism>
<feature type="compositionally biased region" description="Basic and acidic residues" evidence="14">
    <location>
        <begin position="303"/>
        <end position="312"/>
    </location>
</feature>
<dbReference type="InterPro" id="IPR017941">
    <property type="entry name" value="Rieske_2Fe-2S"/>
</dbReference>
<feature type="transmembrane region" description="Helical" evidence="15">
    <location>
        <begin position="337"/>
        <end position="354"/>
    </location>
</feature>
<dbReference type="InterPro" id="IPR036922">
    <property type="entry name" value="Rieske_2Fe-2S_sf"/>
</dbReference>
<keyword evidence="11" id="KW-0411">Iron-sulfur</keyword>
<dbReference type="GO" id="GO:0016887">
    <property type="term" value="F:ATP hydrolysis activity"/>
    <property type="evidence" value="ECO:0007669"/>
    <property type="project" value="InterPro"/>
</dbReference>
<evidence type="ECO:0008006" key="21">
    <source>
        <dbReference type="Google" id="ProtNLM"/>
    </source>
</evidence>
<evidence type="ECO:0000256" key="12">
    <source>
        <dbReference type="ARBA" id="ARBA00023136"/>
    </source>
</evidence>
<feature type="transmembrane region" description="Helical" evidence="15">
    <location>
        <begin position="1049"/>
        <end position="1070"/>
    </location>
</feature>
<evidence type="ECO:0000259" key="17">
    <source>
        <dbReference type="PROSITE" id="PS50929"/>
    </source>
</evidence>
<evidence type="ECO:0000256" key="5">
    <source>
        <dbReference type="ARBA" id="ARBA00022723"/>
    </source>
</evidence>
<keyword evidence="10" id="KW-0408">Iron</keyword>
<dbReference type="SUPFAM" id="SSF47240">
    <property type="entry name" value="Ferritin-like"/>
    <property type="match status" value="1"/>
</dbReference>
<dbReference type="Pfam" id="PF22543">
    <property type="entry name" value="Rieske_4"/>
    <property type="match status" value="1"/>
</dbReference>
<evidence type="ECO:0000256" key="15">
    <source>
        <dbReference type="SAM" id="Phobius"/>
    </source>
</evidence>
<feature type="compositionally biased region" description="Polar residues" evidence="14">
    <location>
        <begin position="1822"/>
        <end position="1840"/>
    </location>
</feature>
<comment type="caution">
    <text evidence="19">The sequence shown here is derived from an EMBL/GenBank/DDBJ whole genome shotgun (WGS) entry which is preliminary data.</text>
</comment>
<feature type="domain" description="ABC transmembrane type-1" evidence="17">
    <location>
        <begin position="845"/>
        <end position="1104"/>
    </location>
</feature>
<feature type="domain" description="ABC transmembrane type-1" evidence="17">
    <location>
        <begin position="151"/>
        <end position="433"/>
    </location>
</feature>
<dbReference type="InterPro" id="IPR009078">
    <property type="entry name" value="Ferritin-like_SF"/>
</dbReference>
<evidence type="ECO:0000256" key="14">
    <source>
        <dbReference type="SAM" id="MobiDB-lite"/>
    </source>
</evidence>
<dbReference type="Pfam" id="PF00664">
    <property type="entry name" value="ABC_membrane"/>
    <property type="match status" value="2"/>
</dbReference>
<comment type="subcellular location">
    <subcellularLocation>
        <location evidence="1">Membrane</location>
        <topology evidence="1">Multi-pass membrane protein</topology>
    </subcellularLocation>
</comment>
<dbReference type="FunFam" id="3.40.50.300:FF:000838">
    <property type="entry name" value="ABC multidrug transporter (Eurofung)"/>
    <property type="match status" value="1"/>
</dbReference>
<dbReference type="InterPro" id="IPR054716">
    <property type="entry name" value="Sol_Rieske_ferrdox_dom"/>
</dbReference>
<feature type="region of interest" description="Disordered" evidence="14">
    <location>
        <begin position="247"/>
        <end position="316"/>
    </location>
</feature>
<dbReference type="CDD" id="cd03467">
    <property type="entry name" value="Rieske"/>
    <property type="match status" value="1"/>
</dbReference>
<keyword evidence="8" id="KW-0067">ATP-binding</keyword>
<dbReference type="EMBL" id="RWJN01000449">
    <property type="protein sequence ID" value="TCD61588.1"/>
    <property type="molecule type" value="Genomic_DNA"/>
</dbReference>
<protein>
    <recommendedName>
        <fullName evidence="21">Rieske domain-containing protein</fullName>
    </recommendedName>
</protein>
<feature type="coiled-coil region" evidence="13">
    <location>
        <begin position="748"/>
        <end position="775"/>
    </location>
</feature>
<dbReference type="InterPro" id="IPR003593">
    <property type="entry name" value="AAA+_ATPase"/>
</dbReference>
<dbReference type="Pfam" id="PF04305">
    <property type="entry name" value="DUF455"/>
    <property type="match status" value="1"/>
</dbReference>
<evidence type="ECO:0000256" key="7">
    <source>
        <dbReference type="ARBA" id="ARBA00022741"/>
    </source>
</evidence>
<dbReference type="SUPFAM" id="SSF52540">
    <property type="entry name" value="P-loop containing nucleoside triphosphate hydrolases"/>
    <property type="match status" value="2"/>
</dbReference>
<feature type="region of interest" description="Disordered" evidence="14">
    <location>
        <begin position="1820"/>
        <end position="1846"/>
    </location>
</feature>
<keyword evidence="6" id="KW-0677">Repeat</keyword>
<reference evidence="19 20" key="1">
    <citation type="submission" date="2018-11" db="EMBL/GenBank/DDBJ databases">
        <title>Genome assembly of Steccherinum ochraceum LE-BIN_3174, the white-rot fungus of the Steccherinaceae family (The Residual Polyporoid clade, Polyporales, Basidiomycota).</title>
        <authorList>
            <person name="Fedorova T.V."/>
            <person name="Glazunova O.A."/>
            <person name="Landesman E.O."/>
            <person name="Moiseenko K.V."/>
            <person name="Psurtseva N.V."/>
            <person name="Savinova O.S."/>
            <person name="Shakhova N.V."/>
            <person name="Tyazhelova T.V."/>
            <person name="Vasina D.V."/>
        </authorList>
    </citation>
    <scope>NUCLEOTIDE SEQUENCE [LARGE SCALE GENOMIC DNA]</scope>
    <source>
        <strain evidence="19 20">LE-BIN_3174</strain>
    </source>
</reference>
<dbReference type="InterPro" id="IPR036640">
    <property type="entry name" value="ABC1_TM_sf"/>
</dbReference>
<dbReference type="GO" id="GO:0051537">
    <property type="term" value="F:2 iron, 2 sulfur cluster binding"/>
    <property type="evidence" value="ECO:0007669"/>
    <property type="project" value="UniProtKB-KW"/>
</dbReference>
<name>A0A4R0RDA1_9APHY</name>
<dbReference type="InterPro" id="IPR011527">
    <property type="entry name" value="ABC1_TM_dom"/>
</dbReference>
<feature type="transmembrane region" description="Helical" evidence="15">
    <location>
        <begin position="191"/>
        <end position="212"/>
    </location>
</feature>
<evidence type="ECO:0000256" key="4">
    <source>
        <dbReference type="ARBA" id="ARBA00022714"/>
    </source>
</evidence>
<feature type="transmembrane region" description="Helical" evidence="15">
    <location>
        <begin position="821"/>
        <end position="849"/>
    </location>
</feature>
<dbReference type="CDD" id="cd03244">
    <property type="entry name" value="ABCC_MRP_domain2"/>
    <property type="match status" value="1"/>
</dbReference>
<keyword evidence="13" id="KW-0175">Coiled coil</keyword>
<dbReference type="Gene3D" id="3.40.50.300">
    <property type="entry name" value="P-loop containing nucleotide triphosphate hydrolases"/>
    <property type="match status" value="2"/>
</dbReference>
<keyword evidence="7" id="KW-0547">Nucleotide-binding</keyword>
<dbReference type="OrthoDB" id="6500128at2759"/>
<dbReference type="GO" id="GO:0005524">
    <property type="term" value="F:ATP binding"/>
    <property type="evidence" value="ECO:0007669"/>
    <property type="project" value="UniProtKB-KW"/>
</dbReference>
<dbReference type="InterPro" id="IPR050173">
    <property type="entry name" value="ABC_transporter_C-like"/>
</dbReference>
<feature type="transmembrane region" description="Helical" evidence="15">
    <location>
        <begin position="150"/>
        <end position="171"/>
    </location>
</feature>
<dbReference type="GO" id="GO:0016020">
    <property type="term" value="C:membrane"/>
    <property type="evidence" value="ECO:0007669"/>
    <property type="project" value="UniProtKB-SubCell"/>
</dbReference>
<evidence type="ECO:0000256" key="6">
    <source>
        <dbReference type="ARBA" id="ARBA00022737"/>
    </source>
</evidence>
<feature type="transmembrane region" description="Helical" evidence="15">
    <location>
        <begin position="35"/>
        <end position="55"/>
    </location>
</feature>
<evidence type="ECO:0000313" key="19">
    <source>
        <dbReference type="EMBL" id="TCD61588.1"/>
    </source>
</evidence>
<keyword evidence="3 15" id="KW-0812">Transmembrane</keyword>
<dbReference type="PROSITE" id="PS50929">
    <property type="entry name" value="ABC_TM1F"/>
    <property type="match status" value="2"/>
</dbReference>
<dbReference type="GO" id="GO:0140359">
    <property type="term" value="F:ABC-type transporter activity"/>
    <property type="evidence" value="ECO:0007669"/>
    <property type="project" value="InterPro"/>
</dbReference>
<dbReference type="SMART" id="SM00382">
    <property type="entry name" value="AAA"/>
    <property type="match status" value="2"/>
</dbReference>
<evidence type="ECO:0000256" key="11">
    <source>
        <dbReference type="ARBA" id="ARBA00023014"/>
    </source>
</evidence>
<dbReference type="CDD" id="cd18596">
    <property type="entry name" value="ABC_6TM_VMR1_D1_like"/>
    <property type="match status" value="1"/>
</dbReference>
<feature type="domain" description="ABC transporter" evidence="16">
    <location>
        <begin position="1141"/>
        <end position="1378"/>
    </location>
</feature>
<dbReference type="SUPFAM" id="SSF90123">
    <property type="entry name" value="ABC transporter transmembrane region"/>
    <property type="match status" value="2"/>
</dbReference>
<evidence type="ECO:0000256" key="13">
    <source>
        <dbReference type="SAM" id="Coils"/>
    </source>
</evidence>
<dbReference type="GO" id="GO:0046872">
    <property type="term" value="F:metal ion binding"/>
    <property type="evidence" value="ECO:0007669"/>
    <property type="project" value="UniProtKB-KW"/>
</dbReference>
<dbReference type="FunFam" id="1.20.1560.10:FF:000013">
    <property type="entry name" value="ABC transporter C family member 2"/>
    <property type="match status" value="1"/>
</dbReference>
<feature type="transmembrane region" description="Helical" evidence="15">
    <location>
        <begin position="1076"/>
        <end position="1097"/>
    </location>
</feature>
<dbReference type="PROSITE" id="PS51296">
    <property type="entry name" value="RIESKE"/>
    <property type="match status" value="1"/>
</dbReference>
<dbReference type="Proteomes" id="UP000292702">
    <property type="component" value="Unassembled WGS sequence"/>
</dbReference>
<feature type="transmembrane region" description="Helical" evidence="15">
    <location>
        <begin position="869"/>
        <end position="895"/>
    </location>
</feature>
<dbReference type="InterPro" id="IPR007402">
    <property type="entry name" value="DUF455"/>
</dbReference>
<keyword evidence="5" id="KW-0479">Metal-binding</keyword>
<evidence type="ECO:0000259" key="16">
    <source>
        <dbReference type="PROSITE" id="PS50893"/>
    </source>
</evidence>
<proteinExistence type="predicted"/>
<evidence type="ECO:0000313" key="20">
    <source>
        <dbReference type="Proteomes" id="UP000292702"/>
    </source>
</evidence>
<dbReference type="STRING" id="92696.A0A4R0RDA1"/>
<accession>A0A4R0RDA1</accession>
<dbReference type="Gene3D" id="2.102.10.10">
    <property type="entry name" value="Rieske [2Fe-2S] iron-sulphur domain"/>
    <property type="match status" value="1"/>
</dbReference>
<feature type="transmembrane region" description="Helical" evidence="15">
    <location>
        <begin position="360"/>
        <end position="379"/>
    </location>
</feature>
<feature type="domain" description="ABC transporter" evidence="16">
    <location>
        <begin position="539"/>
        <end position="764"/>
    </location>
</feature>
<sequence>MHLAFVLFGAFVTLGYRNLWPLATFTLSPIDLDDTPLLWAEIVVLTFAAIIVPLVEPRQYIPYNPKDPAPVPNPEQTASVWSLWVYSFLDPIIFLAYRIPHLSLDQLPPLSDYDRARNLIKRSFKDLDPFLLGRSRHLFFGLMMVFRWEYVTLALMLCLRVFASFASPLGINRLLSYMETNGIDAIVRPWFWILWLFLGPALGAIAIQWYTFVATGMMVRAQGILTQLLFDHALRIRVKADVQNNASASSTSTAAPTPDNASITHRSNPNDSGEEIDGSVDSTPKGKQREPSAASFASTATQIDKEKNDPNEKTNLAGKLNNLATTDMESLVNGRDFLFVVQLTLCVVFLYQILGWSAYVGLAVTALIFPIPGLIASRIQKTQVQKMKKTDARVQSVTEIMNVIRMIKLFGWEPKVNDQIAEKREEELVYVRRFKLLELANGVTNLLHDGGHIFCLYPRNEANVDGVGGLLLYVFDLLRDQLHTIFGMLPDLIQARVSLDRVNDFLHNTELLDEFVEKSEGVELLSVEAAVPDPSVIGFREASFTWTSENGETWTPGSSRRNFTLRIDDELTFKRGGMNLIVGATGTGKTSLLMALLGEMHYIPSGPTSYFNLPRGGGVGYASQESWVQNETIKENILFGSAFDEERYKKVIEQCGLERDLTLFEAGDQTEVGEKGLTLRAEILLLDDVLAALDVHTAKWVVDKCFQGDLIRGRTVLLVTHNVAMTSSIADFIVSMGSNGRILSQGSLSSALAKNKELSKELKEETRQIENIEHEVDPVEPTALEASKLKDGKLIVAEEISEGHVGWTAIKMWFGNMGGDYSIAFWCIFLGAMMVTPGIEIYCTWYLGYWAHLYELVDNPSEVSAPYHLAVYSIVMSFSVSMYFVGVSVFIYGCLRASRTIHKQLVGTVLGTTLRWLDTTPISRVITRCTQDIQAVDGPIGQYFAGVCEITGLVVIRLLSVVLVSPVFLIPGLLVTILGGWCGQIYMKGQLSIKREMSNARAPVLSHFGAAMISIRAYGVQENFKRRSFERIDRFTSAARTFYNLNRWVCIRIEFLGGFFAAAIAGWLLYGTDVNASNTGFAMNMAVGFSNLILWWIRMLNQFEVSGNSLERIEQYLTIEQEPKSSPEGVPPAYWPSSGALNVEKLSARYSPDGPKVLKDISFTVNSGERVGVVGRTGSGKSSLTLSLLRCIFTEGNVIFDGLNTSKLNLDALRSSITIIPQVPELLSGSLRQNLDPFDQYDDATLNDALRAVGLFSLQKDGDDGQITLDSPVSSSGGNFSVGQRQILALARAIVRRSKLLILDEATSAIDYETDTVIQASLRKELDKDVTLLTVAHRLQTIMDADKIMVLDAGQIVEFGKPHDLLQHEQAKTSAVRDYEDGAEKARSHREAIALSGALQAGSVTDSNDCSVDVNPSSTQLYAMEAQCPHLGADISHADIEECEDSVVLVCPWHRYDFDLRTGHSETGLRACTYAIEFRKDNGGNEDVWVETPSHGRDWLLVELRPVSEDFADPPPAPPDLSHLAISSTDSVPRGPPEDVVPASGAPTTLIQWAVLILNTADPSLKVQRTRHAVNLFRTGQLKSIGHRAANPPRPPDLPPREDLYSKNTVDPSKVGKRKNRPVMLHALANIEQWAIDLAWDIIARFGPTNQDLPHAFFSDFTKVALDESKHFSLLTSRLSAISPSTPYGSMPVHASLWDSAQTTFPSLRARLAIIHLVHEARGLDVNPGTIERFRRQGDDESVKVLEIIHADEVTHVTAGHRWFTWICEKQGVDPVTTFREEVRKGWKGDVKGPFNAEAREKAGMTKDFYENLRGEMDWSARPQSQDESSVAPTVGSSKQIAYEAT</sequence>
<dbReference type="SUPFAM" id="SSF50022">
    <property type="entry name" value="ISP domain"/>
    <property type="match status" value="1"/>
</dbReference>